<dbReference type="Gene3D" id="3.40.50.1820">
    <property type="entry name" value="alpha/beta hydrolase"/>
    <property type="match status" value="1"/>
</dbReference>
<comment type="caution">
    <text evidence="1">The sequence shown here is derived from an EMBL/GenBank/DDBJ whole genome shotgun (WGS) entry which is preliminary data.</text>
</comment>
<dbReference type="InterPro" id="IPR029058">
    <property type="entry name" value="AB_hydrolase_fold"/>
</dbReference>
<dbReference type="RefSeq" id="WP_345732729.1">
    <property type="nucleotide sequence ID" value="NZ_BAAAYN010000053.1"/>
</dbReference>
<keyword evidence="2" id="KW-1185">Reference proteome</keyword>
<proteinExistence type="predicted"/>
<dbReference type="PANTHER" id="PTHR48098:SF1">
    <property type="entry name" value="DIACYLGLYCEROL ACYLTRANSFERASE_MYCOLYLTRANSFERASE AG85A"/>
    <property type="match status" value="1"/>
</dbReference>
<dbReference type="InterPro" id="IPR000801">
    <property type="entry name" value="Esterase-like"/>
</dbReference>
<accession>A0ABP6T8M5</accession>
<dbReference type="InterPro" id="IPR050583">
    <property type="entry name" value="Mycobacterial_A85_antigen"/>
</dbReference>
<reference evidence="2" key="1">
    <citation type="journal article" date="2019" name="Int. J. Syst. Evol. Microbiol.">
        <title>The Global Catalogue of Microorganisms (GCM) 10K type strain sequencing project: providing services to taxonomists for standard genome sequencing and annotation.</title>
        <authorList>
            <consortium name="The Broad Institute Genomics Platform"/>
            <consortium name="The Broad Institute Genome Sequencing Center for Infectious Disease"/>
            <person name="Wu L."/>
            <person name="Ma J."/>
        </authorList>
    </citation>
    <scope>NUCLEOTIDE SEQUENCE [LARGE SCALE GENOMIC DNA]</scope>
    <source>
        <strain evidence="2">JCM 9458</strain>
    </source>
</reference>
<dbReference type="Pfam" id="PF00756">
    <property type="entry name" value="Esterase"/>
    <property type="match status" value="1"/>
</dbReference>
<protein>
    <submittedName>
        <fullName evidence="1">Alpha/beta hydrolase family protein</fullName>
    </submittedName>
</protein>
<evidence type="ECO:0000313" key="1">
    <source>
        <dbReference type="EMBL" id="GAA3396121.1"/>
    </source>
</evidence>
<sequence length="330" mass="34905">MRSVGRAFLAIVLGLALVGVAAPVRAAGPGLIIGSGARADDGAYVVSETLVDSRTVDLTIHSPALGGNVSTRLLLPRDWATQPAATWPTLWLLHGAGEPQDYRSWTHYTDVEAFTADKNVLVVMPSDGLAGFYTDWLFGGSSKPRKWATFHMVELFQLLERGYRAGPNRAIAGLSLGGYGALTYSFQYPGRFQAAASYSGLVDTLFPGAPALVQAMVLRAGELPAQMWGSPVLNVFGWAARNPASNVAKLRGMRLFLSCGNGRSETGDAPLDATLLEAVAAPANNALASKLRSAGIPVTTDLGNTGVHAWPYWEQKLKASWPVLAAGLGV</sequence>
<keyword evidence="1" id="KW-0378">Hydrolase</keyword>
<gene>
    <name evidence="1" type="ORF">GCM10020369_71660</name>
</gene>
<name>A0ABP6T8M5_9ACTN</name>
<dbReference type="PANTHER" id="PTHR48098">
    <property type="entry name" value="ENTEROCHELIN ESTERASE-RELATED"/>
    <property type="match status" value="1"/>
</dbReference>
<organism evidence="1 2">
    <name type="scientific">Cryptosporangium minutisporangium</name>
    <dbReference type="NCBI Taxonomy" id="113569"/>
    <lineage>
        <taxon>Bacteria</taxon>
        <taxon>Bacillati</taxon>
        <taxon>Actinomycetota</taxon>
        <taxon>Actinomycetes</taxon>
        <taxon>Cryptosporangiales</taxon>
        <taxon>Cryptosporangiaceae</taxon>
        <taxon>Cryptosporangium</taxon>
    </lineage>
</organism>
<dbReference type="EMBL" id="BAAAYN010000053">
    <property type="protein sequence ID" value="GAA3396121.1"/>
    <property type="molecule type" value="Genomic_DNA"/>
</dbReference>
<dbReference type="SUPFAM" id="SSF53474">
    <property type="entry name" value="alpha/beta-Hydrolases"/>
    <property type="match status" value="1"/>
</dbReference>
<evidence type="ECO:0000313" key="2">
    <source>
        <dbReference type="Proteomes" id="UP001501676"/>
    </source>
</evidence>
<dbReference type="GO" id="GO:0016787">
    <property type="term" value="F:hydrolase activity"/>
    <property type="evidence" value="ECO:0007669"/>
    <property type="project" value="UniProtKB-KW"/>
</dbReference>
<dbReference type="Proteomes" id="UP001501676">
    <property type="component" value="Unassembled WGS sequence"/>
</dbReference>